<evidence type="ECO:0000256" key="6">
    <source>
        <dbReference type="ARBA" id="ARBA00035207"/>
    </source>
</evidence>
<dbReference type="SUPFAM" id="SSF54843">
    <property type="entry name" value="Ribosomal protein L22"/>
    <property type="match status" value="1"/>
</dbReference>
<evidence type="ECO:0000256" key="7">
    <source>
        <dbReference type="HAMAP-Rule" id="MF_01331"/>
    </source>
</evidence>
<comment type="subunit">
    <text evidence="7 9">Part of the 50S ribosomal subunit.</text>
</comment>
<evidence type="ECO:0000256" key="1">
    <source>
        <dbReference type="ARBA" id="ARBA00009451"/>
    </source>
</evidence>
<dbReference type="PANTHER" id="PTHR13501:SF8">
    <property type="entry name" value="LARGE RIBOSOMAL SUBUNIT PROTEIN UL22M"/>
    <property type="match status" value="1"/>
</dbReference>
<evidence type="ECO:0000256" key="10">
    <source>
        <dbReference type="RuleBase" id="RU004008"/>
    </source>
</evidence>
<comment type="caution">
    <text evidence="11">The sequence shown here is derived from an EMBL/GenBank/DDBJ whole genome shotgun (WGS) entry which is preliminary data.</text>
</comment>
<evidence type="ECO:0000256" key="9">
    <source>
        <dbReference type="RuleBase" id="RU004006"/>
    </source>
</evidence>
<dbReference type="InterPro" id="IPR001063">
    <property type="entry name" value="Ribosomal_uL22"/>
</dbReference>
<dbReference type="InterPro" id="IPR036394">
    <property type="entry name" value="Ribosomal_uL22_sf"/>
</dbReference>
<keyword evidence="4 7" id="KW-0689">Ribosomal protein</keyword>
<accession>A0ABV6YWZ6</accession>
<evidence type="ECO:0000313" key="11">
    <source>
        <dbReference type="EMBL" id="MFC1850703.1"/>
    </source>
</evidence>
<reference evidence="11 12" key="1">
    <citation type="submission" date="2024-09" db="EMBL/GenBank/DDBJ databases">
        <title>Laminarin stimulates single cell rates of sulfate reduction while oxygen inhibits transcriptomic activity in coastal marine sediment.</title>
        <authorList>
            <person name="Lindsay M."/>
            <person name="Orcutt B."/>
            <person name="Emerson D."/>
            <person name="Stepanauskas R."/>
            <person name="D'Angelo T."/>
        </authorList>
    </citation>
    <scope>NUCLEOTIDE SEQUENCE [LARGE SCALE GENOMIC DNA]</scope>
    <source>
        <strain evidence="11">SAG AM-311-K15</strain>
    </source>
</reference>
<evidence type="ECO:0000256" key="5">
    <source>
        <dbReference type="ARBA" id="ARBA00023274"/>
    </source>
</evidence>
<comment type="function">
    <text evidence="7 10">This protein binds specifically to 23S rRNA; its binding is stimulated by other ribosomal proteins, e.g., L4, L17, and L20. It is important during the early stages of 50S assembly. It makes multiple contacts with different domains of the 23S rRNA in the assembled 50S subunit and ribosome.</text>
</comment>
<evidence type="ECO:0000256" key="3">
    <source>
        <dbReference type="ARBA" id="ARBA00022884"/>
    </source>
</evidence>
<dbReference type="PANTHER" id="PTHR13501">
    <property type="entry name" value="CHLOROPLAST 50S RIBOSOMAL PROTEIN L22-RELATED"/>
    <property type="match status" value="1"/>
</dbReference>
<sequence>MEAKAKVKYIRISPRKVRLVADLIRGRRVNDALHTLKYSKQKASYFLEKVLRSALANAETKEDFEDAEDLVIKNIHIDGGPTMKRITPRAMGRASRIRKRMSYIHVVLDDSIEPRS</sequence>
<evidence type="ECO:0000256" key="4">
    <source>
        <dbReference type="ARBA" id="ARBA00022980"/>
    </source>
</evidence>
<dbReference type="Proteomes" id="UP001594351">
    <property type="component" value="Unassembled WGS sequence"/>
</dbReference>
<dbReference type="GO" id="GO:0005840">
    <property type="term" value="C:ribosome"/>
    <property type="evidence" value="ECO:0007669"/>
    <property type="project" value="UniProtKB-KW"/>
</dbReference>
<gene>
    <name evidence="7 11" type="primary">rplV</name>
    <name evidence="11" type="ORF">ACFL27_10970</name>
</gene>
<dbReference type="Gene3D" id="3.90.470.10">
    <property type="entry name" value="Ribosomal protein L22/L17"/>
    <property type="match status" value="1"/>
</dbReference>
<evidence type="ECO:0000313" key="12">
    <source>
        <dbReference type="Proteomes" id="UP001594351"/>
    </source>
</evidence>
<evidence type="ECO:0000256" key="2">
    <source>
        <dbReference type="ARBA" id="ARBA00022730"/>
    </source>
</evidence>
<dbReference type="EMBL" id="JBHPBY010000118">
    <property type="protein sequence ID" value="MFC1850703.1"/>
    <property type="molecule type" value="Genomic_DNA"/>
</dbReference>
<proteinExistence type="inferred from homology"/>
<dbReference type="HAMAP" id="MF_01331_B">
    <property type="entry name" value="Ribosomal_uL22_B"/>
    <property type="match status" value="1"/>
</dbReference>
<dbReference type="InterPro" id="IPR005727">
    <property type="entry name" value="Ribosomal_uL22_bac/chlpt-type"/>
</dbReference>
<keyword evidence="2 7" id="KW-0699">rRNA-binding</keyword>
<dbReference type="CDD" id="cd00336">
    <property type="entry name" value="Ribosomal_L22"/>
    <property type="match status" value="1"/>
</dbReference>
<organism evidence="11 12">
    <name type="scientific">candidate division CSSED10-310 bacterium</name>
    <dbReference type="NCBI Taxonomy" id="2855610"/>
    <lineage>
        <taxon>Bacteria</taxon>
        <taxon>Bacteria division CSSED10-310</taxon>
    </lineage>
</organism>
<evidence type="ECO:0000256" key="8">
    <source>
        <dbReference type="RuleBase" id="RU004005"/>
    </source>
</evidence>
<name>A0ABV6YWZ6_UNCC1</name>
<comment type="function">
    <text evidence="7">The globular domain of the protein is located near the polypeptide exit tunnel on the outside of the subunit, while an extended beta-hairpin is found that lines the wall of the exit tunnel in the center of the 70S ribosome.</text>
</comment>
<keyword evidence="12" id="KW-1185">Reference proteome</keyword>
<dbReference type="NCBIfam" id="TIGR01044">
    <property type="entry name" value="rplV_bact"/>
    <property type="match status" value="1"/>
</dbReference>
<dbReference type="Pfam" id="PF00237">
    <property type="entry name" value="Ribosomal_L22"/>
    <property type="match status" value="1"/>
</dbReference>
<comment type="similarity">
    <text evidence="1 7 8">Belongs to the universal ribosomal protein uL22 family.</text>
</comment>
<protein>
    <recommendedName>
        <fullName evidence="6 7">Large ribosomal subunit protein uL22</fullName>
    </recommendedName>
</protein>
<keyword evidence="3 7" id="KW-0694">RNA-binding</keyword>
<dbReference type="InterPro" id="IPR047867">
    <property type="entry name" value="Ribosomal_uL22_bac/org-type"/>
</dbReference>
<keyword evidence="5 7" id="KW-0687">Ribonucleoprotein</keyword>